<dbReference type="OrthoDB" id="424402at2759"/>
<gene>
    <name evidence="7" type="primary">LOC109479683</name>
</gene>
<comment type="similarity">
    <text evidence="2">Belongs to the histone-like Alba family.</text>
</comment>
<dbReference type="SUPFAM" id="SSF82704">
    <property type="entry name" value="AlbA-like"/>
    <property type="match status" value="1"/>
</dbReference>
<evidence type="ECO:0000256" key="1">
    <source>
        <dbReference type="ARBA" id="ARBA00004123"/>
    </source>
</evidence>
<feature type="domain" description="DNA/RNA-binding protein Alba-like" evidence="5">
    <location>
        <begin position="34"/>
        <end position="97"/>
    </location>
</feature>
<dbReference type="InterPro" id="IPR051958">
    <property type="entry name" value="Alba-like_NAB"/>
</dbReference>
<evidence type="ECO:0000256" key="4">
    <source>
        <dbReference type="SAM" id="MobiDB-lite"/>
    </source>
</evidence>
<dbReference type="Proteomes" id="UP000515135">
    <property type="component" value="Unplaced"/>
</dbReference>
<dbReference type="KEGG" id="bbel:109479683"/>
<evidence type="ECO:0000313" key="6">
    <source>
        <dbReference type="Proteomes" id="UP000515135"/>
    </source>
</evidence>
<dbReference type="GO" id="GO:0003723">
    <property type="term" value="F:RNA binding"/>
    <property type="evidence" value="ECO:0007669"/>
    <property type="project" value="TreeGrafter"/>
</dbReference>
<keyword evidence="3" id="KW-0539">Nucleus</keyword>
<dbReference type="RefSeq" id="XP_019637232.1">
    <property type="nucleotide sequence ID" value="XM_019781673.1"/>
</dbReference>
<name>A0A6P5A215_BRABE</name>
<dbReference type="GO" id="GO:0000172">
    <property type="term" value="C:ribonuclease MRP complex"/>
    <property type="evidence" value="ECO:0007669"/>
    <property type="project" value="TreeGrafter"/>
</dbReference>
<sequence length="214" mass="23923">MASCFLFTVENYEKGEVVAVPDDTPTPWGDDVLEMKVQHGSKVRNLMGFAVRKFKDETVRQIVWSGSDKAISKTVTCAEILKRKFKNIHQITKIRYKIVEEIWEPKMEGLDRLKVKRQIPAISILLSKDALDKDEQGYQAPGTYDSLWNPASQQTRSKPGKKRGPPSNARGVGQKSKSPKPDGTPSSKKQGGRGQGRGGDRQQGKVQDRGQQKD</sequence>
<organism evidence="6 7">
    <name type="scientific">Branchiostoma belcheri</name>
    <name type="common">Amphioxus</name>
    <dbReference type="NCBI Taxonomy" id="7741"/>
    <lineage>
        <taxon>Eukaryota</taxon>
        <taxon>Metazoa</taxon>
        <taxon>Chordata</taxon>
        <taxon>Cephalochordata</taxon>
        <taxon>Leptocardii</taxon>
        <taxon>Amphioxiformes</taxon>
        <taxon>Branchiostomatidae</taxon>
        <taxon>Branchiostoma</taxon>
    </lineage>
</organism>
<reference evidence="7" key="1">
    <citation type="submission" date="2025-08" db="UniProtKB">
        <authorList>
            <consortium name="RefSeq"/>
        </authorList>
    </citation>
    <scope>IDENTIFICATION</scope>
    <source>
        <tissue evidence="7">Gonad</tissue>
    </source>
</reference>
<dbReference type="PANTHER" id="PTHR13516">
    <property type="entry name" value="RIBONUCLEASE P SUBUNIT P25"/>
    <property type="match status" value="1"/>
</dbReference>
<feature type="region of interest" description="Disordered" evidence="4">
    <location>
        <begin position="136"/>
        <end position="214"/>
    </location>
</feature>
<dbReference type="GO" id="GO:0005634">
    <property type="term" value="C:nucleus"/>
    <property type="evidence" value="ECO:0007669"/>
    <property type="project" value="UniProtKB-SubCell"/>
</dbReference>
<dbReference type="Gene3D" id="3.30.110.20">
    <property type="entry name" value="Alba-like domain"/>
    <property type="match status" value="1"/>
</dbReference>
<proteinExistence type="inferred from homology"/>
<dbReference type="PANTHER" id="PTHR13516:SF4">
    <property type="entry name" value="FI09323P"/>
    <property type="match status" value="1"/>
</dbReference>
<dbReference type="InterPro" id="IPR036882">
    <property type="entry name" value="Alba-like_dom_sf"/>
</dbReference>
<protein>
    <submittedName>
        <fullName evidence="7">Ribonuclease P protein subunit p25-like protein</fullName>
    </submittedName>
</protein>
<feature type="compositionally biased region" description="Basic and acidic residues" evidence="4">
    <location>
        <begin position="198"/>
        <end position="214"/>
    </location>
</feature>
<dbReference type="Pfam" id="PF01918">
    <property type="entry name" value="Alba"/>
    <property type="match status" value="1"/>
</dbReference>
<evidence type="ECO:0000256" key="3">
    <source>
        <dbReference type="ARBA" id="ARBA00023242"/>
    </source>
</evidence>
<accession>A0A6P5A215</accession>
<dbReference type="InterPro" id="IPR002775">
    <property type="entry name" value="DNA/RNA-bd_Alba-like"/>
</dbReference>
<dbReference type="AlphaFoldDB" id="A0A6P5A215"/>
<evidence type="ECO:0000313" key="7">
    <source>
        <dbReference type="RefSeq" id="XP_019637232.1"/>
    </source>
</evidence>
<evidence type="ECO:0000259" key="5">
    <source>
        <dbReference type="Pfam" id="PF01918"/>
    </source>
</evidence>
<evidence type="ECO:0000256" key="2">
    <source>
        <dbReference type="ARBA" id="ARBA00008018"/>
    </source>
</evidence>
<dbReference type="GeneID" id="109479683"/>
<keyword evidence="6" id="KW-1185">Reference proteome</keyword>
<comment type="subcellular location">
    <subcellularLocation>
        <location evidence="1">Nucleus</location>
    </subcellularLocation>
</comment>
<dbReference type="GO" id="GO:0001682">
    <property type="term" value="P:tRNA 5'-leader removal"/>
    <property type="evidence" value="ECO:0007669"/>
    <property type="project" value="TreeGrafter"/>
</dbReference>